<dbReference type="EMBL" id="BLAL01000196">
    <property type="protein sequence ID" value="GES90790.1"/>
    <property type="molecule type" value="Genomic_DNA"/>
</dbReference>
<proteinExistence type="inferred from homology"/>
<gene>
    <name evidence="11" type="ORF">RCL2_001761500</name>
    <name evidence="10" type="ORF">RclHR1_00830017</name>
</gene>
<keyword evidence="12" id="KW-1185">Reference proteome</keyword>
<dbReference type="Gene3D" id="6.10.140.420">
    <property type="match status" value="1"/>
</dbReference>
<feature type="compositionally biased region" description="Basic and acidic residues" evidence="8">
    <location>
        <begin position="377"/>
        <end position="405"/>
    </location>
</feature>
<feature type="domain" description="CWF21" evidence="9">
    <location>
        <begin position="57"/>
        <end position="102"/>
    </location>
</feature>
<sequence length="517" mass="62197">MYGNVGLSTPRGSGTNGYVVRNLSFIRPRKDIQIETLDEAKANSSALANRKPNQEILDHEKKRQIEVKCMALQQKLEEAGRSEKEIEEEVYAFRQSLLESIDIVKDNKNIQEYQTHHLSQAKLSENEKMMRALGINSQDYVEGAAFNRDLQEQKKRERIAQREKEIELRQKKLEEQEHNLREREKKWETNRNKNDQRSIHRERDRRSLDKDVDKKYHHRREKKNSSVSVTDSESGNTESDSSRDNHNKRYHTSHHVKQEDSDTNENISRRRKNDYSDRDIERYYNQKDHRMPRSPRRRSRSFTRKRNRDSSIPSSRRYRDGSLSPIPRRNRDIESDRRYRNDSFSPPRQRQRSPKEISKHSERKHSLRSVSPPSYTHHKEENVHFRYRNEFETRRDISNSEKRNDAGNYSPRNNYNEDIGLSSRHHRYNEDDRSPSHDKLSHRRIEERNNSRFDADRVRNFRSSSEESDYHKNRRRRRRDDTSDSELEGDHGRKRRNNDYVSNSNSDTEDEHHYSKD</sequence>
<evidence type="ECO:0000313" key="11">
    <source>
        <dbReference type="EMBL" id="GES90790.1"/>
    </source>
</evidence>
<dbReference type="GO" id="GO:0008380">
    <property type="term" value="P:RNA splicing"/>
    <property type="evidence" value="ECO:0007669"/>
    <property type="project" value="UniProtKB-KW"/>
</dbReference>
<evidence type="ECO:0000256" key="5">
    <source>
        <dbReference type="ARBA" id="ARBA00023187"/>
    </source>
</evidence>
<reference evidence="10 12" key="1">
    <citation type="submission" date="2017-11" db="EMBL/GenBank/DDBJ databases">
        <title>The genome of Rhizophagus clarus HR1 reveals common genetic basis of auxotrophy among arbuscular mycorrhizal fungi.</title>
        <authorList>
            <person name="Kobayashi Y."/>
        </authorList>
    </citation>
    <scope>NUCLEOTIDE SEQUENCE [LARGE SCALE GENOMIC DNA]</scope>
    <source>
        <strain evidence="10 12">HR1</strain>
    </source>
</reference>
<comment type="subcellular location">
    <subcellularLocation>
        <location evidence="1">Nucleus</location>
    </subcellularLocation>
</comment>
<evidence type="ECO:0000256" key="1">
    <source>
        <dbReference type="ARBA" id="ARBA00004123"/>
    </source>
</evidence>
<evidence type="ECO:0000256" key="8">
    <source>
        <dbReference type="SAM" id="MobiDB-lite"/>
    </source>
</evidence>
<accession>A0A2Z6S0H1</accession>
<feature type="coiled-coil region" evidence="7">
    <location>
        <begin position="62"/>
        <end position="89"/>
    </location>
</feature>
<feature type="compositionally biased region" description="Basic and acidic residues" evidence="8">
    <location>
        <begin position="428"/>
        <end position="471"/>
    </location>
</feature>
<feature type="compositionally biased region" description="Basic and acidic residues" evidence="8">
    <location>
        <begin position="178"/>
        <end position="214"/>
    </location>
</feature>
<dbReference type="CDD" id="cd21373">
    <property type="entry name" value="cwf21_SRRM2-like"/>
    <property type="match status" value="1"/>
</dbReference>
<feature type="compositionally biased region" description="Basic and acidic residues" evidence="8">
    <location>
        <begin position="273"/>
        <end position="291"/>
    </location>
</feature>
<dbReference type="GO" id="GO:0005681">
    <property type="term" value="C:spliceosomal complex"/>
    <property type="evidence" value="ECO:0007669"/>
    <property type="project" value="UniProtKB-KW"/>
</dbReference>
<evidence type="ECO:0000256" key="3">
    <source>
        <dbReference type="ARBA" id="ARBA00022664"/>
    </source>
</evidence>
<dbReference type="SMART" id="SM01115">
    <property type="entry name" value="cwf21"/>
    <property type="match status" value="1"/>
</dbReference>
<dbReference type="Proteomes" id="UP000615446">
    <property type="component" value="Unassembled WGS sequence"/>
</dbReference>
<dbReference type="STRING" id="94130.A0A2Z6S0H1"/>
<keyword evidence="4" id="KW-0747">Spliceosome</keyword>
<evidence type="ECO:0000313" key="10">
    <source>
        <dbReference type="EMBL" id="GBC08666.1"/>
    </source>
</evidence>
<organism evidence="10 12">
    <name type="scientific">Rhizophagus clarus</name>
    <dbReference type="NCBI Taxonomy" id="94130"/>
    <lineage>
        <taxon>Eukaryota</taxon>
        <taxon>Fungi</taxon>
        <taxon>Fungi incertae sedis</taxon>
        <taxon>Mucoromycota</taxon>
        <taxon>Glomeromycotina</taxon>
        <taxon>Glomeromycetes</taxon>
        <taxon>Glomerales</taxon>
        <taxon>Glomeraceae</taxon>
        <taxon>Rhizophagus</taxon>
    </lineage>
</organism>
<dbReference type="InterPro" id="IPR013170">
    <property type="entry name" value="mRNA_splic_Cwf21_dom"/>
</dbReference>
<name>A0A2Z6S0H1_9GLOM</name>
<evidence type="ECO:0000259" key="9">
    <source>
        <dbReference type="SMART" id="SM01115"/>
    </source>
</evidence>
<evidence type="ECO:0000256" key="4">
    <source>
        <dbReference type="ARBA" id="ARBA00022728"/>
    </source>
</evidence>
<dbReference type="PANTHER" id="PTHR36562:SF5">
    <property type="entry name" value="SERINE_ARGININE REPETITIVE MATRIX 2"/>
    <property type="match status" value="1"/>
</dbReference>
<dbReference type="EMBL" id="BEXD01004237">
    <property type="protein sequence ID" value="GBC08666.1"/>
    <property type="molecule type" value="Genomic_DNA"/>
</dbReference>
<dbReference type="InterPro" id="IPR051372">
    <property type="entry name" value="CWC21"/>
</dbReference>
<evidence type="ECO:0000256" key="7">
    <source>
        <dbReference type="SAM" id="Coils"/>
    </source>
</evidence>
<keyword evidence="3" id="KW-0507">mRNA processing</keyword>
<evidence type="ECO:0000256" key="2">
    <source>
        <dbReference type="ARBA" id="ARBA00005954"/>
    </source>
</evidence>
<evidence type="ECO:0000256" key="6">
    <source>
        <dbReference type="ARBA" id="ARBA00023242"/>
    </source>
</evidence>
<dbReference type="GO" id="GO:0006397">
    <property type="term" value="P:mRNA processing"/>
    <property type="evidence" value="ECO:0007669"/>
    <property type="project" value="UniProtKB-KW"/>
</dbReference>
<keyword evidence="6" id="KW-0539">Nucleus</keyword>
<feature type="compositionally biased region" description="Polar residues" evidence="8">
    <location>
        <begin position="225"/>
        <end position="239"/>
    </location>
</feature>
<feature type="region of interest" description="Disordered" evidence="8">
    <location>
        <begin position="178"/>
        <end position="517"/>
    </location>
</feature>
<keyword evidence="7" id="KW-0175">Coiled coil</keyword>
<dbReference type="OrthoDB" id="10267305at2759"/>
<feature type="compositionally biased region" description="Basic residues" evidence="8">
    <location>
        <begin position="292"/>
        <end position="307"/>
    </location>
</feature>
<dbReference type="Pfam" id="PF08312">
    <property type="entry name" value="cwf21"/>
    <property type="match status" value="1"/>
</dbReference>
<dbReference type="Proteomes" id="UP000247702">
    <property type="component" value="Unassembled WGS sequence"/>
</dbReference>
<dbReference type="PANTHER" id="PTHR36562">
    <property type="entry name" value="SERINE/ARGININE REPETITIVE MATRIX 2"/>
    <property type="match status" value="1"/>
</dbReference>
<comment type="caution">
    <text evidence="10">The sequence shown here is derived from an EMBL/GenBank/DDBJ whole genome shotgun (WGS) entry which is preliminary data.</text>
</comment>
<feature type="compositionally biased region" description="Basic and acidic residues" evidence="8">
    <location>
        <begin position="329"/>
        <end position="341"/>
    </location>
</feature>
<keyword evidence="5" id="KW-0508">mRNA splicing</keyword>
<evidence type="ECO:0000313" key="12">
    <source>
        <dbReference type="Proteomes" id="UP000247702"/>
    </source>
</evidence>
<protein>
    <submittedName>
        <fullName evidence="11">Cwf21-domain-containing protein</fullName>
    </submittedName>
</protein>
<comment type="similarity">
    <text evidence="2">Belongs to the CWC21 family.</text>
</comment>
<dbReference type="AlphaFoldDB" id="A0A2Z6S0H1"/>
<reference evidence="11" key="2">
    <citation type="submission" date="2019-10" db="EMBL/GenBank/DDBJ databases">
        <title>Conservation and host-specific expression of non-tandemly repeated heterogenous ribosome RNA gene in arbuscular mycorrhizal fungi.</title>
        <authorList>
            <person name="Maeda T."/>
            <person name="Kobayashi Y."/>
            <person name="Nakagawa T."/>
            <person name="Ezawa T."/>
            <person name="Yamaguchi K."/>
            <person name="Bino T."/>
            <person name="Nishimoto Y."/>
            <person name="Shigenobu S."/>
            <person name="Kawaguchi M."/>
        </authorList>
    </citation>
    <scope>NUCLEOTIDE SEQUENCE</scope>
    <source>
        <strain evidence="11">HR1</strain>
    </source>
</reference>